<organism evidence="2 3">
    <name type="scientific">Amphritea atlantica</name>
    <dbReference type="NCBI Taxonomy" id="355243"/>
    <lineage>
        <taxon>Bacteria</taxon>
        <taxon>Pseudomonadati</taxon>
        <taxon>Pseudomonadota</taxon>
        <taxon>Gammaproteobacteria</taxon>
        <taxon>Oceanospirillales</taxon>
        <taxon>Oceanospirillaceae</taxon>
        <taxon>Amphritea</taxon>
    </lineage>
</organism>
<name>A0ABY5GTV1_9GAMM</name>
<dbReference type="InterPro" id="IPR036653">
    <property type="entry name" value="CinA-like_C"/>
</dbReference>
<reference evidence="2" key="1">
    <citation type="submission" date="2021-04" db="EMBL/GenBank/DDBJ databases">
        <title>Oceanospirillales bacteria with DddD are important DMSP degraders in coastal seawater.</title>
        <authorList>
            <person name="Liu J."/>
        </authorList>
    </citation>
    <scope>NUCLEOTIDE SEQUENCE</scope>
    <source>
        <strain evidence="2">GY6</strain>
    </source>
</reference>
<dbReference type="Proteomes" id="UP001059950">
    <property type="component" value="Chromosome"/>
</dbReference>
<dbReference type="Gene3D" id="3.90.950.20">
    <property type="entry name" value="CinA-like"/>
    <property type="match status" value="1"/>
</dbReference>
<proteinExistence type="predicted"/>
<dbReference type="NCBIfam" id="TIGR00199">
    <property type="entry name" value="PncC_domain"/>
    <property type="match status" value="1"/>
</dbReference>
<dbReference type="InterPro" id="IPR008136">
    <property type="entry name" value="CinA_C"/>
</dbReference>
<evidence type="ECO:0000259" key="1">
    <source>
        <dbReference type="Pfam" id="PF02464"/>
    </source>
</evidence>
<keyword evidence="3" id="KW-1185">Reference proteome</keyword>
<dbReference type="Pfam" id="PF02464">
    <property type="entry name" value="CinA"/>
    <property type="match status" value="1"/>
</dbReference>
<evidence type="ECO:0000313" key="2">
    <source>
        <dbReference type="EMBL" id="UTW02853.1"/>
    </source>
</evidence>
<evidence type="ECO:0000313" key="3">
    <source>
        <dbReference type="Proteomes" id="UP001059950"/>
    </source>
</evidence>
<protein>
    <submittedName>
        <fullName evidence="2">CinA family protein</fullName>
    </submittedName>
</protein>
<sequence length="164" mass="17447">MTEINPLVETLAQLALNKQIRIATAESCTGGWVAQEITALAGSSDWFECGFVTYSNEAKARMLGVPAELFISDGAVSEPVVMAMAKGAVDNSRAVLSVSISGVAGPGGGTPQKPVGTVWMAWYFEGREVEARCFQFAGDRHAVRLSAVREALKGLIKQLNKNTV</sequence>
<feature type="domain" description="CinA C-terminal" evidence="1">
    <location>
        <begin position="6"/>
        <end position="158"/>
    </location>
</feature>
<gene>
    <name evidence="2" type="ORF">KDX31_16160</name>
</gene>
<dbReference type="SUPFAM" id="SSF142433">
    <property type="entry name" value="CinA-like"/>
    <property type="match status" value="1"/>
</dbReference>
<dbReference type="EMBL" id="CP073344">
    <property type="protein sequence ID" value="UTW02853.1"/>
    <property type="molecule type" value="Genomic_DNA"/>
</dbReference>
<accession>A0ABY5GTV1</accession>